<dbReference type="SUPFAM" id="SSF46561">
    <property type="entry name" value="Ribosomal protein L29 (L29p)"/>
    <property type="match status" value="1"/>
</dbReference>
<dbReference type="InterPro" id="IPR001854">
    <property type="entry name" value="Ribosomal_uL29"/>
</dbReference>
<dbReference type="GO" id="GO:1990904">
    <property type="term" value="C:ribonucleoprotein complex"/>
    <property type="evidence" value="ECO:0007669"/>
    <property type="project" value="UniProtKB-KW"/>
</dbReference>
<reference evidence="6 7" key="1">
    <citation type="journal article" date="2015" name="Int. J. Syst. Evol. Microbiol.">
        <title>Flavisolibacter ginsenosidimutans sp. nov., with ginsenoside-converting activity isolated from soil used for cultivating ginseng.</title>
        <authorList>
            <person name="Zhao Y."/>
            <person name="Liu Q."/>
            <person name="Kang M.S."/>
            <person name="Jin F."/>
            <person name="Yu H."/>
            <person name="Im W.T."/>
        </authorList>
    </citation>
    <scope>NUCLEOTIDE SEQUENCE [LARGE SCALE GENOMIC DNA]</scope>
    <source>
        <strain evidence="6 7">Gsoil 636</strain>
    </source>
</reference>
<organism evidence="6 7">
    <name type="scientific">Flavisolibacter ginsenosidimutans</name>
    <dbReference type="NCBI Taxonomy" id="661481"/>
    <lineage>
        <taxon>Bacteria</taxon>
        <taxon>Pseudomonadati</taxon>
        <taxon>Bacteroidota</taxon>
        <taxon>Chitinophagia</taxon>
        <taxon>Chitinophagales</taxon>
        <taxon>Chitinophagaceae</taxon>
        <taxon>Flavisolibacter</taxon>
    </lineage>
</organism>
<dbReference type="OrthoDB" id="5296761at2"/>
<dbReference type="AlphaFoldDB" id="A0A5B8UIK9"/>
<proteinExistence type="inferred from homology"/>
<evidence type="ECO:0000256" key="1">
    <source>
        <dbReference type="ARBA" id="ARBA00009254"/>
    </source>
</evidence>
<accession>A0A5B8UIK9</accession>
<comment type="similarity">
    <text evidence="1 5">Belongs to the universal ribosomal protein uL29 family.</text>
</comment>
<dbReference type="NCBIfam" id="TIGR00012">
    <property type="entry name" value="L29"/>
    <property type="match status" value="1"/>
</dbReference>
<dbReference type="EMBL" id="CP042433">
    <property type="protein sequence ID" value="QEC56216.1"/>
    <property type="molecule type" value="Genomic_DNA"/>
</dbReference>
<evidence type="ECO:0000256" key="4">
    <source>
        <dbReference type="ARBA" id="ARBA00035204"/>
    </source>
</evidence>
<dbReference type="Gene3D" id="1.10.287.310">
    <property type="match status" value="1"/>
</dbReference>
<evidence type="ECO:0000256" key="5">
    <source>
        <dbReference type="HAMAP-Rule" id="MF_00374"/>
    </source>
</evidence>
<evidence type="ECO:0000313" key="7">
    <source>
        <dbReference type="Proteomes" id="UP000321204"/>
    </source>
</evidence>
<dbReference type="PROSITE" id="PS00579">
    <property type="entry name" value="RIBOSOMAL_L29"/>
    <property type="match status" value="1"/>
</dbReference>
<evidence type="ECO:0000313" key="6">
    <source>
        <dbReference type="EMBL" id="QEC56216.1"/>
    </source>
</evidence>
<dbReference type="GO" id="GO:0003735">
    <property type="term" value="F:structural constituent of ribosome"/>
    <property type="evidence" value="ECO:0007669"/>
    <property type="project" value="InterPro"/>
</dbReference>
<evidence type="ECO:0000256" key="3">
    <source>
        <dbReference type="ARBA" id="ARBA00023274"/>
    </source>
</evidence>
<dbReference type="InterPro" id="IPR036049">
    <property type="entry name" value="Ribosomal_uL29_sf"/>
</dbReference>
<dbReference type="Proteomes" id="UP000321204">
    <property type="component" value="Chromosome"/>
</dbReference>
<keyword evidence="2 5" id="KW-0689">Ribosomal protein</keyword>
<gene>
    <name evidence="5" type="primary">rpmC</name>
    <name evidence="6" type="ORF">FSB75_10050</name>
</gene>
<dbReference type="GO" id="GO:0006412">
    <property type="term" value="P:translation"/>
    <property type="evidence" value="ECO:0007669"/>
    <property type="project" value="UniProtKB-UniRule"/>
</dbReference>
<keyword evidence="7" id="KW-1185">Reference proteome</keyword>
<dbReference type="RefSeq" id="WP_146786479.1">
    <property type="nucleotide sequence ID" value="NZ_BAABIO010000001.1"/>
</dbReference>
<evidence type="ECO:0000256" key="2">
    <source>
        <dbReference type="ARBA" id="ARBA00022980"/>
    </source>
</evidence>
<dbReference type="KEGG" id="fgg:FSB75_10050"/>
<sequence length="69" mass="8025">MSKTVDFKKSIQTLNEQDLSARIREDELRLKKLEFAHAISPLENPMSIRSLRKEIARLKTELSKKQQSA</sequence>
<dbReference type="HAMAP" id="MF_00374">
    <property type="entry name" value="Ribosomal_uL29"/>
    <property type="match status" value="1"/>
</dbReference>
<dbReference type="Pfam" id="PF00831">
    <property type="entry name" value="Ribosomal_L29"/>
    <property type="match status" value="1"/>
</dbReference>
<dbReference type="InterPro" id="IPR018254">
    <property type="entry name" value="Ribosomal_uL29_CS"/>
</dbReference>
<protein>
    <recommendedName>
        <fullName evidence="4 5">Large ribosomal subunit protein uL29</fullName>
    </recommendedName>
</protein>
<name>A0A5B8UIK9_9BACT</name>
<keyword evidence="3 5" id="KW-0687">Ribonucleoprotein</keyword>
<dbReference type="GO" id="GO:0005840">
    <property type="term" value="C:ribosome"/>
    <property type="evidence" value="ECO:0007669"/>
    <property type="project" value="UniProtKB-KW"/>
</dbReference>